<accession>A0A5C6U8S2</accession>
<dbReference type="EMBL" id="VOPY01000002">
    <property type="protein sequence ID" value="TXC69184.1"/>
    <property type="molecule type" value="Genomic_DNA"/>
</dbReference>
<comment type="caution">
    <text evidence="3">The sequence shown here is derived from an EMBL/GenBank/DDBJ whole genome shotgun (WGS) entry which is preliminary data.</text>
</comment>
<dbReference type="AlphaFoldDB" id="A0A5C6U8S2"/>
<comment type="similarity">
    <text evidence="1">Belongs to the ribosome association toxin RatA family.</text>
</comment>
<protein>
    <submittedName>
        <fullName evidence="3">Type II toxin-antitoxin system RatA family toxin</fullName>
    </submittedName>
</protein>
<proteinExistence type="inferred from homology"/>
<dbReference type="RefSeq" id="WP_147123138.1">
    <property type="nucleotide sequence ID" value="NZ_VOPY01000002.1"/>
</dbReference>
<organism evidence="3 4">
    <name type="scientific">Flavisphingopyxis soli</name>
    <dbReference type="NCBI Taxonomy" id="2601267"/>
    <lineage>
        <taxon>Bacteria</taxon>
        <taxon>Pseudomonadati</taxon>
        <taxon>Pseudomonadota</taxon>
        <taxon>Alphaproteobacteria</taxon>
        <taxon>Sphingomonadales</taxon>
        <taxon>Sphingopyxidaceae</taxon>
        <taxon>Flavisphingopyxis</taxon>
    </lineage>
</organism>
<dbReference type="SUPFAM" id="SSF55961">
    <property type="entry name" value="Bet v1-like"/>
    <property type="match status" value="1"/>
</dbReference>
<evidence type="ECO:0000313" key="3">
    <source>
        <dbReference type="EMBL" id="TXC69184.1"/>
    </source>
</evidence>
<keyword evidence="4" id="KW-1185">Reference proteome</keyword>
<dbReference type="Gene3D" id="3.30.530.20">
    <property type="match status" value="1"/>
</dbReference>
<evidence type="ECO:0000256" key="1">
    <source>
        <dbReference type="ARBA" id="ARBA00008918"/>
    </source>
</evidence>
<dbReference type="OrthoDB" id="9804759at2"/>
<dbReference type="Proteomes" id="UP000321129">
    <property type="component" value="Unassembled WGS sequence"/>
</dbReference>
<dbReference type="PANTHER" id="PTHR12901:SF10">
    <property type="entry name" value="COENZYME Q-BINDING PROTEIN COQ10, MITOCHONDRIAL"/>
    <property type="match status" value="1"/>
</dbReference>
<dbReference type="GO" id="GO:0045333">
    <property type="term" value="P:cellular respiration"/>
    <property type="evidence" value="ECO:0007669"/>
    <property type="project" value="InterPro"/>
</dbReference>
<dbReference type="Pfam" id="PF03364">
    <property type="entry name" value="Polyketide_cyc"/>
    <property type="match status" value="1"/>
</dbReference>
<dbReference type="GO" id="GO:0048039">
    <property type="term" value="F:ubiquinone binding"/>
    <property type="evidence" value="ECO:0007669"/>
    <property type="project" value="InterPro"/>
</dbReference>
<name>A0A5C6U8S2_9SPHN</name>
<dbReference type="CDD" id="cd07813">
    <property type="entry name" value="COQ10p_like"/>
    <property type="match status" value="1"/>
</dbReference>
<dbReference type="InterPro" id="IPR005031">
    <property type="entry name" value="COQ10_START"/>
</dbReference>
<sequence>MPRHHETRHLPYTPEQMYALVADVGAYDEFLPWVMAVRVRSDSETEMVADLIVGFKALREQFTSRVVKQRPSSICVDYLDGPLKYLHNEWIFSDDGQGGCEVDFCVDFAFKSGLFNQLAGAMFDSALRKMIGAFETRADALYGEGLAAHSASLDGDSSSSANSVA</sequence>
<evidence type="ECO:0000313" key="4">
    <source>
        <dbReference type="Proteomes" id="UP000321129"/>
    </source>
</evidence>
<dbReference type="InterPro" id="IPR023393">
    <property type="entry name" value="START-like_dom_sf"/>
</dbReference>
<dbReference type="InterPro" id="IPR044996">
    <property type="entry name" value="COQ10-like"/>
</dbReference>
<gene>
    <name evidence="3" type="ORF">FSZ31_09705</name>
</gene>
<evidence type="ECO:0000259" key="2">
    <source>
        <dbReference type="Pfam" id="PF03364"/>
    </source>
</evidence>
<reference evidence="3 4" key="1">
    <citation type="submission" date="2019-08" db="EMBL/GenBank/DDBJ databases">
        <title>Sphingorhabdus soil sp. nov., isolated from arctic soil.</title>
        <authorList>
            <person name="Liu Y."/>
        </authorList>
    </citation>
    <scope>NUCLEOTIDE SEQUENCE [LARGE SCALE GENOMIC DNA]</scope>
    <source>
        <strain evidence="3 4">D-2Q-5-6</strain>
    </source>
</reference>
<feature type="domain" description="Coenzyme Q-binding protein COQ10 START" evidence="2">
    <location>
        <begin position="10"/>
        <end position="135"/>
    </location>
</feature>
<dbReference type="PANTHER" id="PTHR12901">
    <property type="entry name" value="SPERM PROTEIN HOMOLOG"/>
    <property type="match status" value="1"/>
</dbReference>